<protein>
    <submittedName>
        <fullName evidence="3">Short-subunit dehydrogenase-like oxidoreductase (DUF2520 family)</fullName>
    </submittedName>
</protein>
<dbReference type="RefSeq" id="WP_309956898.1">
    <property type="nucleotide sequence ID" value="NZ_CP136414.1"/>
</dbReference>
<evidence type="ECO:0000313" key="3">
    <source>
        <dbReference type="EMBL" id="MDR6939874.1"/>
    </source>
</evidence>
<sequence length="312" mass="32696">MKASGRIGIGLISAGKVGTALASALRGQGHSIIGAYARSEASQDRLDAMLPGVPSLSIEEIVERSELVLLAVPDDELAGVVSGIAQLGLWQAGQIVAHTAGHFGIEILRPAQEAGALCLAIHPAMTFTGTSLDVARLQGCPFAITALAPYQAIAHALVAEMGGFGVVISEEHRQAYHAALAHGANHLVTLVAQAMRMLAAIGVADPGMYLQALTTASLEGALSSADALQTGPVVRGDIGTLAGHLDVIEKLSREVPALQDLDSTYRVLAMATTRRACERRILHPNQAREINQLLGEEFDTAVFHNPNPDLHE</sequence>
<organism evidence="3 4">
    <name type="scientific">Arcanobacterium hippocoleae</name>
    <dbReference type="NCBI Taxonomy" id="149017"/>
    <lineage>
        <taxon>Bacteria</taxon>
        <taxon>Bacillati</taxon>
        <taxon>Actinomycetota</taxon>
        <taxon>Actinomycetes</taxon>
        <taxon>Actinomycetales</taxon>
        <taxon>Actinomycetaceae</taxon>
        <taxon>Arcanobacterium</taxon>
    </lineage>
</organism>
<dbReference type="Pfam" id="PF10728">
    <property type="entry name" value="DUF2520"/>
    <property type="match status" value="1"/>
</dbReference>
<name>A0ABU1T3I8_9ACTO</name>
<feature type="domain" description="Putative oxidoreductase/dehydrogenase Rossmann-like" evidence="1">
    <location>
        <begin position="5"/>
        <end position="123"/>
    </location>
</feature>
<feature type="domain" description="DUF2520" evidence="2">
    <location>
        <begin position="140"/>
        <end position="271"/>
    </location>
</feature>
<gene>
    <name evidence="3" type="ORF">J2S36_001417</name>
</gene>
<dbReference type="InterPro" id="IPR037108">
    <property type="entry name" value="TM1727-like_C_sf"/>
</dbReference>
<dbReference type="Proteomes" id="UP001266099">
    <property type="component" value="Unassembled WGS sequence"/>
</dbReference>
<dbReference type="SUPFAM" id="SSF51735">
    <property type="entry name" value="NAD(P)-binding Rossmann-fold domains"/>
    <property type="match status" value="1"/>
</dbReference>
<evidence type="ECO:0000259" key="2">
    <source>
        <dbReference type="Pfam" id="PF10728"/>
    </source>
</evidence>
<dbReference type="PANTHER" id="PTHR40459">
    <property type="entry name" value="CONSERVED HYPOTHETICAL ALANINE AND LEUCINE RICH PROTEIN"/>
    <property type="match status" value="1"/>
</dbReference>
<evidence type="ECO:0000313" key="4">
    <source>
        <dbReference type="Proteomes" id="UP001266099"/>
    </source>
</evidence>
<dbReference type="InterPro" id="IPR008927">
    <property type="entry name" value="6-PGluconate_DH-like_C_sf"/>
</dbReference>
<proteinExistence type="predicted"/>
<dbReference type="SUPFAM" id="SSF48179">
    <property type="entry name" value="6-phosphogluconate dehydrogenase C-terminal domain-like"/>
    <property type="match status" value="1"/>
</dbReference>
<dbReference type="InterPro" id="IPR019665">
    <property type="entry name" value="OxRdtase/DH_put_Rossmann_dom"/>
</dbReference>
<accession>A0ABU1T3I8</accession>
<dbReference type="InterPro" id="IPR036291">
    <property type="entry name" value="NAD(P)-bd_dom_sf"/>
</dbReference>
<dbReference type="PANTHER" id="PTHR40459:SF1">
    <property type="entry name" value="CONSERVED HYPOTHETICAL ALANINE AND LEUCINE RICH PROTEIN"/>
    <property type="match status" value="1"/>
</dbReference>
<dbReference type="Gene3D" id="1.10.1040.20">
    <property type="entry name" value="ProC-like, C-terminal domain"/>
    <property type="match status" value="1"/>
</dbReference>
<dbReference type="EMBL" id="JAVDUJ010000001">
    <property type="protein sequence ID" value="MDR6939874.1"/>
    <property type="molecule type" value="Genomic_DNA"/>
</dbReference>
<comment type="caution">
    <text evidence="3">The sequence shown here is derived from an EMBL/GenBank/DDBJ whole genome shotgun (WGS) entry which is preliminary data.</text>
</comment>
<reference evidence="3 4" key="1">
    <citation type="submission" date="2023-07" db="EMBL/GenBank/DDBJ databases">
        <title>Sequencing the genomes of 1000 actinobacteria strains.</title>
        <authorList>
            <person name="Klenk H.-P."/>
        </authorList>
    </citation>
    <scope>NUCLEOTIDE SEQUENCE [LARGE SCALE GENOMIC DNA]</scope>
    <source>
        <strain evidence="3 4">DSM 15539</strain>
    </source>
</reference>
<dbReference type="InterPro" id="IPR018931">
    <property type="entry name" value="DUF2520"/>
</dbReference>
<dbReference type="Pfam" id="PF10727">
    <property type="entry name" value="Rossmann-like"/>
    <property type="match status" value="1"/>
</dbReference>
<dbReference type="Gene3D" id="3.40.50.720">
    <property type="entry name" value="NAD(P)-binding Rossmann-like Domain"/>
    <property type="match status" value="1"/>
</dbReference>
<evidence type="ECO:0000259" key="1">
    <source>
        <dbReference type="Pfam" id="PF10727"/>
    </source>
</evidence>
<keyword evidence="4" id="KW-1185">Reference proteome</keyword>